<dbReference type="EMBL" id="KZ678131">
    <property type="protein sequence ID" value="PSN70727.1"/>
    <property type="molecule type" value="Genomic_DNA"/>
</dbReference>
<dbReference type="STRING" id="1448308.A0A2T2NZ83"/>
<feature type="non-terminal residue" evidence="1">
    <location>
        <position position="133"/>
    </location>
</feature>
<keyword evidence="2" id="KW-1185">Reference proteome</keyword>
<dbReference type="SUPFAM" id="SSF51735">
    <property type="entry name" value="NAD(P)-binding Rossmann-fold domains"/>
    <property type="match status" value="1"/>
</dbReference>
<evidence type="ECO:0000313" key="1">
    <source>
        <dbReference type="EMBL" id="PSN70727.1"/>
    </source>
</evidence>
<organism evidence="1 2">
    <name type="scientific">Corynespora cassiicola Philippines</name>
    <dbReference type="NCBI Taxonomy" id="1448308"/>
    <lineage>
        <taxon>Eukaryota</taxon>
        <taxon>Fungi</taxon>
        <taxon>Dikarya</taxon>
        <taxon>Ascomycota</taxon>
        <taxon>Pezizomycotina</taxon>
        <taxon>Dothideomycetes</taxon>
        <taxon>Pleosporomycetidae</taxon>
        <taxon>Pleosporales</taxon>
        <taxon>Corynesporascaceae</taxon>
        <taxon>Corynespora</taxon>
    </lineage>
</organism>
<dbReference type="InterPro" id="IPR002347">
    <property type="entry name" value="SDR_fam"/>
</dbReference>
<sequence>RIANVTGSSQGIGREIATQFHEEGAFLVCADLRPMGEGAGIPTHEWIVQRKGKAIFVKLDFSVANDWKAAIVKTVEEYGKVDVIVNNAGICTEANDPRSIDEVDEDAFDAHMCINTYGAFLGFKYAIQQFKKQ</sequence>
<dbReference type="PANTHER" id="PTHR42820">
    <property type="entry name" value="SHORT-CHAIN DEHYDROGENASE REDUCTASE"/>
    <property type="match status" value="1"/>
</dbReference>
<dbReference type="InterPro" id="IPR036291">
    <property type="entry name" value="NAD(P)-bd_dom_sf"/>
</dbReference>
<dbReference type="AlphaFoldDB" id="A0A2T2NZ83"/>
<dbReference type="OrthoDB" id="417891at2759"/>
<proteinExistence type="predicted"/>
<evidence type="ECO:0000313" key="2">
    <source>
        <dbReference type="Proteomes" id="UP000240883"/>
    </source>
</evidence>
<dbReference type="Pfam" id="PF00106">
    <property type="entry name" value="adh_short"/>
    <property type="match status" value="1"/>
</dbReference>
<reference evidence="1 2" key="1">
    <citation type="journal article" date="2018" name="Front. Microbiol.">
        <title>Genome-Wide Analysis of Corynespora cassiicola Leaf Fall Disease Putative Effectors.</title>
        <authorList>
            <person name="Lopez D."/>
            <person name="Ribeiro S."/>
            <person name="Label P."/>
            <person name="Fumanal B."/>
            <person name="Venisse J.S."/>
            <person name="Kohler A."/>
            <person name="de Oliveira R.R."/>
            <person name="Labutti K."/>
            <person name="Lipzen A."/>
            <person name="Lail K."/>
            <person name="Bauer D."/>
            <person name="Ohm R.A."/>
            <person name="Barry K.W."/>
            <person name="Spatafora J."/>
            <person name="Grigoriev I.V."/>
            <person name="Martin F.M."/>
            <person name="Pujade-Renaud V."/>
        </authorList>
    </citation>
    <scope>NUCLEOTIDE SEQUENCE [LARGE SCALE GENOMIC DNA]</scope>
    <source>
        <strain evidence="1 2">Philippines</strain>
    </source>
</reference>
<protein>
    <submittedName>
        <fullName evidence="1">NAD(P)-binding protein</fullName>
    </submittedName>
</protein>
<dbReference type="Proteomes" id="UP000240883">
    <property type="component" value="Unassembled WGS sequence"/>
</dbReference>
<dbReference type="PANTHER" id="PTHR42820:SF1">
    <property type="entry name" value="SHORT-CHAIN DEHYDROGENASE_REDUCTASE FAMILY PROTEIN"/>
    <property type="match status" value="1"/>
</dbReference>
<gene>
    <name evidence="1" type="ORF">BS50DRAFT_465550</name>
</gene>
<feature type="non-terminal residue" evidence="1">
    <location>
        <position position="1"/>
    </location>
</feature>
<dbReference type="PRINTS" id="PR00081">
    <property type="entry name" value="GDHRDH"/>
</dbReference>
<accession>A0A2T2NZ83</accession>
<dbReference type="CDD" id="cd05233">
    <property type="entry name" value="SDR_c"/>
    <property type="match status" value="1"/>
</dbReference>
<dbReference type="Gene3D" id="3.40.50.720">
    <property type="entry name" value="NAD(P)-binding Rossmann-like Domain"/>
    <property type="match status" value="1"/>
</dbReference>
<name>A0A2T2NZ83_CORCC</name>